<dbReference type="PANTHER" id="PTHR30329">
    <property type="entry name" value="STATOR ELEMENT OF FLAGELLAR MOTOR COMPLEX"/>
    <property type="match status" value="1"/>
</dbReference>
<dbReference type="EMBL" id="LT907988">
    <property type="protein sequence ID" value="SOE47348.1"/>
    <property type="molecule type" value="Genomic_DNA"/>
</dbReference>
<keyword evidence="2 4" id="KW-0472">Membrane</keyword>
<dbReference type="PANTHER" id="PTHR30329:SF21">
    <property type="entry name" value="LIPOPROTEIN YIAD-RELATED"/>
    <property type="match status" value="1"/>
</dbReference>
<dbReference type="PROSITE" id="PS51123">
    <property type="entry name" value="OMPA_2"/>
    <property type="match status" value="1"/>
</dbReference>
<dbReference type="PRINTS" id="PR01021">
    <property type="entry name" value="OMPADOMAIN"/>
</dbReference>
<feature type="region of interest" description="Disordered" evidence="5">
    <location>
        <begin position="232"/>
        <end position="264"/>
    </location>
</feature>
<feature type="compositionally biased region" description="Basic and acidic residues" evidence="5">
    <location>
        <begin position="251"/>
        <end position="264"/>
    </location>
</feature>
<dbReference type="Pfam" id="PF00691">
    <property type="entry name" value="OmpA"/>
    <property type="match status" value="1"/>
</dbReference>
<accession>A0A1C3K0X2</accession>
<evidence type="ECO:0000256" key="4">
    <source>
        <dbReference type="PROSITE-ProRule" id="PRU00473"/>
    </source>
</evidence>
<keyword evidence="3" id="KW-0998">Cell outer membrane</keyword>
<sequence length="264" mass="28285">MRLLIVCAALTLSATAYAQDAATVVPANVIPQPGQVVASGAVPDEATKAEVLARLQKLYGVGNVIDRIEVGGVVAPPNWSQHVGRLIDAPLKDISRGQLEIDGTQVRLRGEVTNEAKRQQIASTFATSLNPTYRIVNGLHVSADQREQHLLDDLLTDRTVEFETGSARLTQQGRALLDQIADVIPKLTSDKVQVIGHTDSSGSRATNLALSQARADAVKAYLIDKGLPPSRFEATGVGPDQPLATNSTAEGRAKNRRIEFRASR</sequence>
<name>A0A1C3K0X2_9BURK</name>
<dbReference type="InterPro" id="IPR006665">
    <property type="entry name" value="OmpA-like"/>
</dbReference>
<evidence type="ECO:0000313" key="10">
    <source>
        <dbReference type="Proteomes" id="UP000078558"/>
    </source>
</evidence>
<dbReference type="STRING" id="1851544.ODI_03410"/>
<dbReference type="SUPFAM" id="SSF103088">
    <property type="entry name" value="OmpA-like"/>
    <property type="match status" value="1"/>
</dbReference>
<dbReference type="InterPro" id="IPR050330">
    <property type="entry name" value="Bact_OuterMem_StrucFunc"/>
</dbReference>
<gene>
    <name evidence="8" type="ORF">ODI_03410</name>
    <name evidence="9" type="ORF">ODI_R0786</name>
</gene>
<reference evidence="8 10" key="1">
    <citation type="submission" date="2016-06" db="EMBL/GenBank/DDBJ databases">
        <authorList>
            <person name="Kjaerup R.B."/>
            <person name="Dalgaard T.S."/>
            <person name="Juul-Madsen H.R."/>
        </authorList>
    </citation>
    <scope>NUCLEOTIDE SEQUENCE [LARGE SCALE GENOMIC DNA]</scope>
    <source>
        <strain evidence="8">Orrdi1</strain>
    </source>
</reference>
<dbReference type="GO" id="GO:0009279">
    <property type="term" value="C:cell outer membrane"/>
    <property type="evidence" value="ECO:0007669"/>
    <property type="project" value="UniProtKB-SubCell"/>
</dbReference>
<evidence type="ECO:0000256" key="6">
    <source>
        <dbReference type="SAM" id="SignalP"/>
    </source>
</evidence>
<keyword evidence="6" id="KW-0732">Signal</keyword>
<dbReference type="Pfam" id="PF04972">
    <property type="entry name" value="BON"/>
    <property type="match status" value="1"/>
</dbReference>
<keyword evidence="10" id="KW-1185">Reference proteome</keyword>
<dbReference type="OrthoDB" id="9782229at2"/>
<feature type="domain" description="OmpA-like" evidence="7">
    <location>
        <begin position="149"/>
        <end position="264"/>
    </location>
</feature>
<feature type="chain" id="PRO_5015062558" evidence="6">
    <location>
        <begin position="19"/>
        <end position="264"/>
    </location>
</feature>
<dbReference type="Proteomes" id="UP000078558">
    <property type="component" value="Chromosome I"/>
</dbReference>
<evidence type="ECO:0000256" key="2">
    <source>
        <dbReference type="ARBA" id="ARBA00023136"/>
    </source>
</evidence>
<feature type="signal peptide" evidence="6">
    <location>
        <begin position="1"/>
        <end position="18"/>
    </location>
</feature>
<dbReference type="InterPro" id="IPR036737">
    <property type="entry name" value="OmpA-like_sf"/>
</dbReference>
<evidence type="ECO:0000313" key="8">
    <source>
        <dbReference type="EMBL" id="SBT25074.1"/>
    </source>
</evidence>
<dbReference type="PRINTS" id="PR01023">
    <property type="entry name" value="NAFLGMOTY"/>
</dbReference>
<proteinExistence type="predicted"/>
<comment type="subcellular location">
    <subcellularLocation>
        <location evidence="1">Cell outer membrane</location>
    </subcellularLocation>
</comment>
<dbReference type="Gene3D" id="3.40.1520.20">
    <property type="match status" value="1"/>
</dbReference>
<evidence type="ECO:0000259" key="7">
    <source>
        <dbReference type="PROSITE" id="PS51123"/>
    </source>
</evidence>
<evidence type="ECO:0000256" key="1">
    <source>
        <dbReference type="ARBA" id="ARBA00004442"/>
    </source>
</evidence>
<organism evidence="8 10">
    <name type="scientific">Orrella dioscoreae</name>
    <dbReference type="NCBI Taxonomy" id="1851544"/>
    <lineage>
        <taxon>Bacteria</taxon>
        <taxon>Pseudomonadati</taxon>
        <taxon>Pseudomonadota</taxon>
        <taxon>Betaproteobacteria</taxon>
        <taxon>Burkholderiales</taxon>
        <taxon>Alcaligenaceae</taxon>
        <taxon>Orrella</taxon>
    </lineage>
</organism>
<evidence type="ECO:0000256" key="5">
    <source>
        <dbReference type="SAM" id="MobiDB-lite"/>
    </source>
</evidence>
<reference evidence="9 10" key="2">
    <citation type="submission" date="2017-08" db="EMBL/GenBank/DDBJ databases">
        <authorList>
            <person name="de Groot N.N."/>
        </authorList>
    </citation>
    <scope>NUCLEOTIDE SEQUENCE [LARGE SCALE GENOMIC DNA]</scope>
    <source>
        <strain evidence="9">Orrdi1</strain>
    </source>
</reference>
<dbReference type="CDD" id="cd07185">
    <property type="entry name" value="OmpA_C-like"/>
    <property type="match status" value="1"/>
</dbReference>
<dbReference type="Gene3D" id="3.30.1330.60">
    <property type="entry name" value="OmpA-like domain"/>
    <property type="match status" value="1"/>
</dbReference>
<protein>
    <submittedName>
        <fullName evidence="8">Outer membrane protein assembly factor YaeT</fullName>
    </submittedName>
</protein>
<dbReference type="InterPro" id="IPR006664">
    <property type="entry name" value="OMP_bac"/>
</dbReference>
<dbReference type="RefSeq" id="WP_067752343.1">
    <property type="nucleotide sequence ID" value="NZ_LT907988.1"/>
</dbReference>
<dbReference type="InterPro" id="IPR007055">
    <property type="entry name" value="BON_dom"/>
</dbReference>
<evidence type="ECO:0000256" key="3">
    <source>
        <dbReference type="ARBA" id="ARBA00023237"/>
    </source>
</evidence>
<dbReference type="AlphaFoldDB" id="A0A1C3K0X2"/>
<dbReference type="EMBL" id="FLRC01000013">
    <property type="protein sequence ID" value="SBT25074.1"/>
    <property type="molecule type" value="Genomic_DNA"/>
</dbReference>
<dbReference type="KEGG" id="odi:ODI_R0786"/>
<evidence type="ECO:0000313" key="9">
    <source>
        <dbReference type="EMBL" id="SOE47348.1"/>
    </source>
</evidence>